<dbReference type="Pfam" id="PF02518">
    <property type="entry name" value="HATPase_c"/>
    <property type="match status" value="1"/>
</dbReference>
<dbReference type="Gene3D" id="3.30.565.10">
    <property type="entry name" value="Histidine kinase-like ATPase, C-terminal domain"/>
    <property type="match status" value="1"/>
</dbReference>
<keyword evidence="12 13" id="KW-0472">Membrane</keyword>
<dbReference type="PANTHER" id="PTHR45569:SF1">
    <property type="entry name" value="SENSOR PROTEIN KDPD"/>
    <property type="match status" value="1"/>
</dbReference>
<keyword evidence="15" id="KW-0813">Transport</keyword>
<keyword evidence="4" id="KW-0597">Phosphoprotein</keyword>
<dbReference type="SUPFAM" id="SSF47384">
    <property type="entry name" value="Homodimeric domain of signal transducing histidine kinase"/>
    <property type="match status" value="1"/>
</dbReference>
<keyword evidence="15" id="KW-0406">Ion transport</keyword>
<dbReference type="GO" id="GO:0016301">
    <property type="term" value="F:kinase activity"/>
    <property type="evidence" value="ECO:0007669"/>
    <property type="project" value="UniProtKB-KW"/>
</dbReference>
<dbReference type="InterPro" id="IPR038318">
    <property type="entry name" value="KdpD_sf"/>
</dbReference>
<evidence type="ECO:0000313" key="16">
    <source>
        <dbReference type="Proteomes" id="UP000003257"/>
    </source>
</evidence>
<feature type="transmembrane region" description="Helical" evidence="13">
    <location>
        <begin position="65"/>
        <end position="92"/>
    </location>
</feature>
<evidence type="ECO:0000259" key="14">
    <source>
        <dbReference type="PROSITE" id="PS50109"/>
    </source>
</evidence>
<evidence type="ECO:0000256" key="6">
    <source>
        <dbReference type="ARBA" id="ARBA00022692"/>
    </source>
</evidence>
<evidence type="ECO:0000256" key="12">
    <source>
        <dbReference type="ARBA" id="ARBA00023136"/>
    </source>
</evidence>
<dbReference type="SUPFAM" id="SSF55874">
    <property type="entry name" value="ATPase domain of HSP90 chaperone/DNA topoisomerase II/histidine kinase"/>
    <property type="match status" value="1"/>
</dbReference>
<dbReference type="Pfam" id="PF13493">
    <property type="entry name" value="DUF4118"/>
    <property type="match status" value="1"/>
</dbReference>
<dbReference type="EC" id="2.7.13.3" evidence="3"/>
<evidence type="ECO:0000256" key="7">
    <source>
        <dbReference type="ARBA" id="ARBA00022741"/>
    </source>
</evidence>
<organism evidence="15 16">
    <name type="scientific">Sulfitobacter indolifex HEL-45</name>
    <dbReference type="NCBI Taxonomy" id="391624"/>
    <lineage>
        <taxon>Bacteria</taxon>
        <taxon>Pseudomonadati</taxon>
        <taxon>Pseudomonadota</taxon>
        <taxon>Alphaproteobacteria</taxon>
        <taxon>Rhodobacterales</taxon>
        <taxon>Roseobacteraceae</taxon>
        <taxon>Sulfitobacter</taxon>
    </lineage>
</organism>
<protein>
    <recommendedName>
        <fullName evidence="3">histidine kinase</fullName>
        <ecNumber evidence="3">2.7.13.3</ecNumber>
    </recommendedName>
</protein>
<feature type="transmembrane region" description="Helical" evidence="13">
    <location>
        <begin position="35"/>
        <end position="53"/>
    </location>
</feature>
<dbReference type="InterPro" id="IPR003594">
    <property type="entry name" value="HATPase_dom"/>
</dbReference>
<evidence type="ECO:0000256" key="10">
    <source>
        <dbReference type="ARBA" id="ARBA00022989"/>
    </source>
</evidence>
<evidence type="ECO:0000256" key="3">
    <source>
        <dbReference type="ARBA" id="ARBA00012438"/>
    </source>
</evidence>
<accession>A0ABP2D545</accession>
<evidence type="ECO:0000256" key="9">
    <source>
        <dbReference type="ARBA" id="ARBA00022840"/>
    </source>
</evidence>
<dbReference type="EMBL" id="ABID01000027">
    <property type="protein sequence ID" value="EDQ03268.1"/>
    <property type="molecule type" value="Genomic_DNA"/>
</dbReference>
<dbReference type="InterPro" id="IPR005467">
    <property type="entry name" value="His_kinase_dom"/>
</dbReference>
<dbReference type="Gene3D" id="1.10.287.130">
    <property type="match status" value="1"/>
</dbReference>
<dbReference type="InterPro" id="IPR052023">
    <property type="entry name" value="Histidine_kinase_KdpD"/>
</dbReference>
<dbReference type="SMART" id="SM00387">
    <property type="entry name" value="HATPase_c"/>
    <property type="match status" value="1"/>
</dbReference>
<proteinExistence type="predicted"/>
<dbReference type="SUPFAM" id="SSF55781">
    <property type="entry name" value="GAF domain-like"/>
    <property type="match status" value="1"/>
</dbReference>
<reference evidence="15 16" key="1">
    <citation type="submission" date="2007-11" db="EMBL/GenBank/DDBJ databases">
        <authorList>
            <person name="Wagner-Dobler I."/>
            <person name="Ferriera S."/>
            <person name="Johnson J."/>
            <person name="Kravitz S."/>
            <person name="Beeson K."/>
            <person name="Sutton G."/>
            <person name="Rogers Y.-H."/>
            <person name="Friedman R."/>
            <person name="Frazier M."/>
            <person name="Venter J.C."/>
        </authorList>
    </citation>
    <scope>NUCLEOTIDE SEQUENCE [LARGE SCALE GENOMIC DNA]</scope>
    <source>
        <strain evidence="15 16">HEL-45</strain>
    </source>
</reference>
<dbReference type="Pfam" id="PF00512">
    <property type="entry name" value="HisKA"/>
    <property type="match status" value="1"/>
</dbReference>
<dbReference type="Pfam" id="PF01590">
    <property type="entry name" value="GAF"/>
    <property type="match status" value="1"/>
</dbReference>
<gene>
    <name evidence="15" type="ORF">OIHEL45_16606</name>
</gene>
<dbReference type="InterPro" id="IPR036890">
    <property type="entry name" value="HATPase_C_sf"/>
</dbReference>
<evidence type="ECO:0000256" key="13">
    <source>
        <dbReference type="SAM" id="Phobius"/>
    </source>
</evidence>
<dbReference type="Proteomes" id="UP000003257">
    <property type="component" value="Unassembled WGS sequence"/>
</dbReference>
<evidence type="ECO:0000256" key="8">
    <source>
        <dbReference type="ARBA" id="ARBA00022777"/>
    </source>
</evidence>
<dbReference type="InterPro" id="IPR036097">
    <property type="entry name" value="HisK_dim/P_sf"/>
</dbReference>
<keyword evidence="15" id="KW-0407">Ion channel</keyword>
<keyword evidence="10 13" id="KW-1133">Transmembrane helix</keyword>
<comment type="caution">
    <text evidence="15">The sequence shown here is derived from an EMBL/GenBank/DDBJ whole genome shotgun (WGS) entry which is preliminary data.</text>
</comment>
<dbReference type="InterPro" id="IPR003661">
    <property type="entry name" value="HisK_dim/P_dom"/>
</dbReference>
<dbReference type="InterPro" id="IPR003018">
    <property type="entry name" value="GAF"/>
</dbReference>
<keyword evidence="8 15" id="KW-0418">Kinase</keyword>
<dbReference type="InterPro" id="IPR029016">
    <property type="entry name" value="GAF-like_dom_sf"/>
</dbReference>
<sequence>MLQDAVISEVNPINRPRQMPIFRLHRARTHAGSRSYLGACLVMVMVTFAARVLEATLPVGELTLVFMAGVVVVASFGGPGPSILASFAGFAAYNYFFTEPRFTFRVLQEADLVTLGLFLLASIVTGSLAARLRTRAMALRGSVERITILHEFAQQIARAPSSQAVAHAAVDHVTATMGVEVALFRTFADAVEKIAYSPALAVENEGIKEACGRTIASGEPVIVASNSAISPEWLILPVRAGEETLAALGIRSRAIERDDRRLLEAFASQLALAFERTDLTETLEAARLATETEKLRSALLSSVSHDLRTPLVSIIGAASTLAEGGDRYTEPMRQDLAETIREEGERLDRYVQNLLDMTRLSHGALRPRCVASDLLEIIGNARRRLRSNLAPYKIVLSLPDSMPLIDVDPILIEQLLVNVLDNAAKYAPDNSEILLSGHAESTWLKLAISDQGPGIPAQARSDVFEMFYRVTAGDTQRAGTGLGLAIARGIVDAHGGDIYVQATNPDESGTTIVFRLPIAGQGV</sequence>
<dbReference type="InterPro" id="IPR004358">
    <property type="entry name" value="Sig_transdc_His_kin-like_C"/>
</dbReference>
<evidence type="ECO:0000256" key="2">
    <source>
        <dbReference type="ARBA" id="ARBA00004141"/>
    </source>
</evidence>
<dbReference type="RefSeq" id="WP_007121159.1">
    <property type="nucleotide sequence ID" value="NZ_ABID01000027.1"/>
</dbReference>
<dbReference type="PROSITE" id="PS50109">
    <property type="entry name" value="HIS_KIN"/>
    <property type="match status" value="1"/>
</dbReference>
<evidence type="ECO:0000256" key="4">
    <source>
        <dbReference type="ARBA" id="ARBA00022553"/>
    </source>
</evidence>
<keyword evidence="7" id="KW-0547">Nucleotide-binding</keyword>
<comment type="catalytic activity">
    <reaction evidence="1">
        <text>ATP + protein L-histidine = ADP + protein N-phospho-L-histidine.</text>
        <dbReference type="EC" id="2.7.13.3"/>
    </reaction>
</comment>
<dbReference type="PANTHER" id="PTHR45569">
    <property type="entry name" value="SENSOR PROTEIN KDPD"/>
    <property type="match status" value="1"/>
</dbReference>
<dbReference type="PRINTS" id="PR00344">
    <property type="entry name" value="BCTRLSENSOR"/>
</dbReference>
<comment type="subcellular location">
    <subcellularLocation>
        <location evidence="2">Membrane</location>
        <topology evidence="2">Multi-pass membrane protein</topology>
    </subcellularLocation>
</comment>
<feature type="domain" description="Histidine kinase" evidence="14">
    <location>
        <begin position="302"/>
        <end position="520"/>
    </location>
</feature>
<evidence type="ECO:0000256" key="5">
    <source>
        <dbReference type="ARBA" id="ARBA00022679"/>
    </source>
</evidence>
<name>A0ABP2D545_9RHOB</name>
<dbReference type="Gene3D" id="3.30.450.40">
    <property type="match status" value="1"/>
</dbReference>
<dbReference type="SMART" id="SM00388">
    <property type="entry name" value="HisKA"/>
    <property type="match status" value="1"/>
</dbReference>
<keyword evidence="5" id="KW-0808">Transferase</keyword>
<keyword evidence="9" id="KW-0067">ATP-binding</keyword>
<feature type="transmembrane region" description="Helical" evidence="13">
    <location>
        <begin position="112"/>
        <end position="130"/>
    </location>
</feature>
<dbReference type="GO" id="GO:0034220">
    <property type="term" value="P:monoatomic ion transmembrane transport"/>
    <property type="evidence" value="ECO:0007669"/>
    <property type="project" value="UniProtKB-KW"/>
</dbReference>
<evidence type="ECO:0000256" key="11">
    <source>
        <dbReference type="ARBA" id="ARBA00023012"/>
    </source>
</evidence>
<keyword evidence="6 13" id="KW-0812">Transmembrane</keyword>
<dbReference type="Gene3D" id="1.20.120.620">
    <property type="entry name" value="Backbone structure of the membrane domain of e. Coli histidine kinase receptor kdpd"/>
    <property type="match status" value="1"/>
</dbReference>
<keyword evidence="16" id="KW-1185">Reference proteome</keyword>
<evidence type="ECO:0000313" key="15">
    <source>
        <dbReference type="EMBL" id="EDQ03268.1"/>
    </source>
</evidence>
<dbReference type="InterPro" id="IPR025201">
    <property type="entry name" value="KdpD_TM"/>
</dbReference>
<dbReference type="CDD" id="cd00082">
    <property type="entry name" value="HisKA"/>
    <property type="match status" value="1"/>
</dbReference>
<evidence type="ECO:0000256" key="1">
    <source>
        <dbReference type="ARBA" id="ARBA00000085"/>
    </source>
</evidence>
<dbReference type="CDD" id="cd00075">
    <property type="entry name" value="HATPase"/>
    <property type="match status" value="1"/>
</dbReference>
<keyword evidence="11" id="KW-0902">Two-component regulatory system</keyword>